<dbReference type="EMBL" id="JAODUO010000243">
    <property type="protein sequence ID" value="KAK2185179.1"/>
    <property type="molecule type" value="Genomic_DNA"/>
</dbReference>
<evidence type="ECO:0000313" key="6">
    <source>
        <dbReference type="Proteomes" id="UP001209878"/>
    </source>
</evidence>
<dbReference type="Proteomes" id="UP001209878">
    <property type="component" value="Unassembled WGS sequence"/>
</dbReference>
<dbReference type="SUPFAM" id="SSF110857">
    <property type="entry name" value="Gamma-glutamyl cyclotransferase-like"/>
    <property type="match status" value="1"/>
</dbReference>
<feature type="active site" description="Proton acceptor" evidence="2">
    <location>
        <position position="94"/>
    </location>
</feature>
<dbReference type="GO" id="GO:0005829">
    <property type="term" value="C:cytosol"/>
    <property type="evidence" value="ECO:0007669"/>
    <property type="project" value="TreeGrafter"/>
</dbReference>
<dbReference type="PANTHER" id="PTHR12510">
    <property type="entry name" value="TROPONIN C-AKIN-1 PROTEIN"/>
    <property type="match status" value="1"/>
</dbReference>
<protein>
    <recommendedName>
        <fullName evidence="3">Gamma-glutamylcyclotransferase family protein</fullName>
    </recommendedName>
</protein>
<name>A0AAD9UDB3_RIDPI</name>
<comment type="caution">
    <text evidence="5">The sequence shown here is derived from an EMBL/GenBank/DDBJ whole genome shotgun (WGS) entry which is preliminary data.</text>
</comment>
<evidence type="ECO:0000256" key="2">
    <source>
        <dbReference type="PIRSR" id="PIRSR639126-1"/>
    </source>
</evidence>
<dbReference type="InterPro" id="IPR036568">
    <property type="entry name" value="GGCT-like_sf"/>
</dbReference>
<dbReference type="Gene3D" id="3.10.490.10">
    <property type="entry name" value="Gamma-glutamyl cyclotransferase-like"/>
    <property type="match status" value="1"/>
</dbReference>
<accession>A0AAD9UDB3</accession>
<dbReference type="InterPro" id="IPR013024">
    <property type="entry name" value="GGCT-like"/>
</dbReference>
<evidence type="ECO:0000313" key="5">
    <source>
        <dbReference type="EMBL" id="KAK2185179.1"/>
    </source>
</evidence>
<sequence>MPGSDKADRGKTMTYVFMYGTLKRQEANHYHLQQKENGLAEFVGPAHTETKYPLVVATKYNLPFLLWAEGSGHQIHGEVYRIDDRMLNWLDDFEGHPTYYERDRLKVFVTKDTDQNAEVTDGTASKSHEQLLECWAYFLKKFPPHTLKRTTYSEYSNDTVDGKTYLEESDMVVRFEQLLLLDNNDNIGKAGAMIQDTQSAEPRSDHSVDISVSVVAPAYKF</sequence>
<evidence type="ECO:0000256" key="1">
    <source>
        <dbReference type="ARBA" id="ARBA00008861"/>
    </source>
</evidence>
<feature type="domain" description="Gamma-glutamylcyclotransferase AIG2-like" evidence="4">
    <location>
        <begin position="16"/>
        <end position="152"/>
    </location>
</feature>
<organism evidence="5 6">
    <name type="scientific">Ridgeia piscesae</name>
    <name type="common">Tubeworm</name>
    <dbReference type="NCBI Taxonomy" id="27915"/>
    <lineage>
        <taxon>Eukaryota</taxon>
        <taxon>Metazoa</taxon>
        <taxon>Spiralia</taxon>
        <taxon>Lophotrochozoa</taxon>
        <taxon>Annelida</taxon>
        <taxon>Polychaeta</taxon>
        <taxon>Sedentaria</taxon>
        <taxon>Canalipalpata</taxon>
        <taxon>Sabellida</taxon>
        <taxon>Siboglinidae</taxon>
        <taxon>Ridgeia</taxon>
    </lineage>
</organism>
<evidence type="ECO:0000256" key="3">
    <source>
        <dbReference type="RuleBase" id="RU367036"/>
    </source>
</evidence>
<gene>
    <name evidence="5" type="ORF">NP493_244g03043</name>
</gene>
<dbReference type="Pfam" id="PF06094">
    <property type="entry name" value="GGACT"/>
    <property type="match status" value="1"/>
</dbReference>
<evidence type="ECO:0000259" key="4">
    <source>
        <dbReference type="Pfam" id="PF06094"/>
    </source>
</evidence>
<dbReference type="GO" id="GO:0061929">
    <property type="term" value="F:gamma-glutamylaminecyclotransferase activity"/>
    <property type="evidence" value="ECO:0007669"/>
    <property type="project" value="InterPro"/>
</dbReference>
<keyword evidence="6" id="KW-1185">Reference proteome</keyword>
<dbReference type="PANTHER" id="PTHR12510:SF4">
    <property type="entry name" value="GAMMA-GLUTAMYLAMINECYCLOTRANSFERASE"/>
    <property type="match status" value="1"/>
</dbReference>
<reference evidence="5" key="1">
    <citation type="journal article" date="2023" name="Mol. Biol. Evol.">
        <title>Third-Generation Sequencing Reveals the Adaptive Role of the Epigenome in Three Deep-Sea Polychaetes.</title>
        <authorList>
            <person name="Perez M."/>
            <person name="Aroh O."/>
            <person name="Sun Y."/>
            <person name="Lan Y."/>
            <person name="Juniper S.K."/>
            <person name="Young C.R."/>
            <person name="Angers B."/>
            <person name="Qian P.Y."/>
        </authorList>
    </citation>
    <scope>NUCLEOTIDE SEQUENCE</scope>
    <source>
        <strain evidence="5">R07B-5</strain>
    </source>
</reference>
<dbReference type="CDD" id="cd06661">
    <property type="entry name" value="GGCT_like"/>
    <property type="match status" value="1"/>
</dbReference>
<dbReference type="InterPro" id="IPR009288">
    <property type="entry name" value="AIG2-like_dom"/>
</dbReference>
<dbReference type="InterPro" id="IPR039126">
    <property type="entry name" value="GGACT"/>
</dbReference>
<comment type="similarity">
    <text evidence="1 3">Belongs to the gamma-glutamylcyclotransferase family.</text>
</comment>
<dbReference type="AlphaFoldDB" id="A0AAD9UDB3"/>
<proteinExistence type="inferred from homology"/>